<dbReference type="GO" id="GO:0008984">
    <property type="term" value="F:protein-glutamate methylesterase activity"/>
    <property type="evidence" value="ECO:0007669"/>
    <property type="project" value="UniProtKB-EC"/>
</dbReference>
<dbReference type="GO" id="GO:0005737">
    <property type="term" value="C:cytoplasm"/>
    <property type="evidence" value="ECO:0007669"/>
    <property type="project" value="InterPro"/>
</dbReference>
<protein>
    <recommendedName>
        <fullName evidence="4">protein-glutamate methylesterase</fullName>
        <ecNumber evidence="4">3.1.1.61</ecNumber>
    </recommendedName>
</protein>
<feature type="domain" description="CheB-type methylesterase" evidence="9">
    <location>
        <begin position="158"/>
        <end position="348"/>
    </location>
</feature>
<dbReference type="Gene3D" id="3.40.50.2300">
    <property type="match status" value="1"/>
</dbReference>
<comment type="catalytic activity">
    <reaction evidence="5">
        <text>[protein]-L-glutamate 5-O-methyl ester + H2O = L-glutamyl-[protein] + methanol + H(+)</text>
        <dbReference type="Rhea" id="RHEA:23236"/>
        <dbReference type="Rhea" id="RHEA-COMP:10208"/>
        <dbReference type="Rhea" id="RHEA-COMP:10311"/>
        <dbReference type="ChEBI" id="CHEBI:15377"/>
        <dbReference type="ChEBI" id="CHEBI:15378"/>
        <dbReference type="ChEBI" id="CHEBI:17790"/>
        <dbReference type="ChEBI" id="CHEBI:29973"/>
        <dbReference type="ChEBI" id="CHEBI:82795"/>
        <dbReference type="EC" id="3.1.1.61"/>
    </reaction>
</comment>
<dbReference type="RefSeq" id="WP_185683569.1">
    <property type="nucleotide sequence ID" value="NZ_JACLAU010000015.1"/>
</dbReference>
<evidence type="ECO:0000313" key="10">
    <source>
        <dbReference type="EMBL" id="MBC2652150.1"/>
    </source>
</evidence>
<sequence>MHEARVLVVDDSAAMRALFSDLLDQTKNVVVVGTAASADEARKQIVELKPNVLTLDVEMPGMSGIDFLKEIMEDKPMPVVMLSSLTQAGTDTSLKAYELGAVECFPKPLKATPEQFAKTVGKLGKIVLAAANSNVKDANTRKRAAEAKVAAAAGAQFDWNGHVVALSASMGGIDALGDLLASWPAQCPPTIITLGLEPMVVDAFVNRMSDQLPCTVKAATDGAALTAGTIHIAADPSCHALIEAGQPPKVRLVARDPVEGARPSATLLFGTMARAGVPAVGAVLTGMGEDGAKGLKLLRDAGAATFAQDPASATVGEAPAAAIAAGAVQTPLPLEELAAAILGKCSTTGSFAG</sequence>
<keyword evidence="1" id="KW-0963">Cytoplasm</keyword>
<evidence type="ECO:0000256" key="2">
    <source>
        <dbReference type="ARBA" id="ARBA00022500"/>
    </source>
</evidence>
<evidence type="ECO:0000256" key="5">
    <source>
        <dbReference type="ARBA" id="ARBA00048267"/>
    </source>
</evidence>
<evidence type="ECO:0000256" key="4">
    <source>
        <dbReference type="ARBA" id="ARBA00039140"/>
    </source>
</evidence>
<accession>A0A7X1F837</accession>
<dbReference type="SUPFAM" id="SSF52738">
    <property type="entry name" value="Methylesterase CheB, C-terminal domain"/>
    <property type="match status" value="1"/>
</dbReference>
<keyword evidence="11" id="KW-1185">Reference proteome</keyword>
<proteinExistence type="predicted"/>
<dbReference type="Pfam" id="PF00072">
    <property type="entry name" value="Response_reg"/>
    <property type="match status" value="1"/>
</dbReference>
<dbReference type="PANTHER" id="PTHR42872:SF6">
    <property type="entry name" value="PROTEIN-GLUTAMATE METHYLESTERASE_PROTEIN-GLUTAMINE GLUTAMINASE"/>
    <property type="match status" value="1"/>
</dbReference>
<evidence type="ECO:0000259" key="9">
    <source>
        <dbReference type="PROSITE" id="PS50122"/>
    </source>
</evidence>
<dbReference type="InterPro" id="IPR011006">
    <property type="entry name" value="CheY-like_superfamily"/>
</dbReference>
<dbReference type="CDD" id="cd17541">
    <property type="entry name" value="REC_CheB-like"/>
    <property type="match status" value="1"/>
</dbReference>
<evidence type="ECO:0000256" key="1">
    <source>
        <dbReference type="ARBA" id="ARBA00022490"/>
    </source>
</evidence>
<dbReference type="InterPro" id="IPR035909">
    <property type="entry name" value="CheB_C"/>
</dbReference>
<keyword evidence="2" id="KW-0145">Chemotaxis</keyword>
<reference evidence="10 11" key="1">
    <citation type="submission" date="2020-08" db="EMBL/GenBank/DDBJ databases">
        <title>The genome sequence of Novosphingobium flavum 4Y4.</title>
        <authorList>
            <person name="Liu Y."/>
        </authorList>
    </citation>
    <scope>NUCLEOTIDE SEQUENCE [LARGE SCALE GENOMIC DNA]</scope>
    <source>
        <strain evidence="10 11">4Y4</strain>
    </source>
</reference>
<dbReference type="InterPro" id="IPR001789">
    <property type="entry name" value="Sig_transdc_resp-reg_receiver"/>
</dbReference>
<organism evidence="10 11">
    <name type="scientific">Novosphingobium aerophilum</name>
    <dbReference type="NCBI Taxonomy" id="2839843"/>
    <lineage>
        <taxon>Bacteria</taxon>
        <taxon>Pseudomonadati</taxon>
        <taxon>Pseudomonadota</taxon>
        <taxon>Alphaproteobacteria</taxon>
        <taxon>Sphingomonadales</taxon>
        <taxon>Sphingomonadaceae</taxon>
        <taxon>Novosphingobium</taxon>
    </lineage>
</organism>
<dbReference type="PROSITE" id="PS50110">
    <property type="entry name" value="RESPONSE_REGULATORY"/>
    <property type="match status" value="1"/>
</dbReference>
<keyword evidence="7" id="KW-0597">Phosphoprotein</keyword>
<dbReference type="PANTHER" id="PTHR42872">
    <property type="entry name" value="PROTEIN-GLUTAMATE METHYLESTERASE/PROTEIN-GLUTAMINE GLUTAMINASE"/>
    <property type="match status" value="1"/>
</dbReference>
<keyword evidence="3" id="KW-0378">Hydrolase</keyword>
<dbReference type="Pfam" id="PF01339">
    <property type="entry name" value="CheB_methylest"/>
    <property type="match status" value="1"/>
</dbReference>
<dbReference type="GO" id="GO:0006935">
    <property type="term" value="P:chemotaxis"/>
    <property type="evidence" value="ECO:0007669"/>
    <property type="project" value="UniProtKB-KW"/>
</dbReference>
<dbReference type="GO" id="GO:0000156">
    <property type="term" value="F:phosphorelay response regulator activity"/>
    <property type="evidence" value="ECO:0007669"/>
    <property type="project" value="InterPro"/>
</dbReference>
<dbReference type="Gene3D" id="3.40.50.180">
    <property type="entry name" value="Methylesterase CheB, C-terminal domain"/>
    <property type="match status" value="1"/>
</dbReference>
<comment type="caution">
    <text evidence="10">The sequence shown here is derived from an EMBL/GenBank/DDBJ whole genome shotgun (WGS) entry which is preliminary data.</text>
</comment>
<gene>
    <name evidence="10" type="ORF">H7F49_10575</name>
</gene>
<evidence type="ECO:0000259" key="8">
    <source>
        <dbReference type="PROSITE" id="PS50110"/>
    </source>
</evidence>
<evidence type="ECO:0000313" key="11">
    <source>
        <dbReference type="Proteomes" id="UP000520156"/>
    </source>
</evidence>
<dbReference type="InterPro" id="IPR008248">
    <property type="entry name" value="CheB-like"/>
</dbReference>
<dbReference type="SMART" id="SM00448">
    <property type="entry name" value="REC"/>
    <property type="match status" value="1"/>
</dbReference>
<dbReference type="InterPro" id="IPR000673">
    <property type="entry name" value="Sig_transdc_resp-reg_Me-estase"/>
</dbReference>
<dbReference type="Proteomes" id="UP000520156">
    <property type="component" value="Unassembled WGS sequence"/>
</dbReference>
<dbReference type="CDD" id="cd16432">
    <property type="entry name" value="CheB_Rec"/>
    <property type="match status" value="1"/>
</dbReference>
<dbReference type="AlphaFoldDB" id="A0A7X1F837"/>
<evidence type="ECO:0000256" key="6">
    <source>
        <dbReference type="PROSITE-ProRule" id="PRU00050"/>
    </source>
</evidence>
<name>A0A7X1F837_9SPHN</name>
<comment type="caution">
    <text evidence="6">Lacks conserved residue(s) required for the propagation of feature annotation.</text>
</comment>
<feature type="modified residue" description="4-aspartylphosphate" evidence="7">
    <location>
        <position position="56"/>
    </location>
</feature>
<dbReference type="PIRSF" id="PIRSF000876">
    <property type="entry name" value="RR_chemtxs_CheB"/>
    <property type="match status" value="1"/>
</dbReference>
<dbReference type="PROSITE" id="PS50122">
    <property type="entry name" value="CHEB"/>
    <property type="match status" value="1"/>
</dbReference>
<evidence type="ECO:0000256" key="3">
    <source>
        <dbReference type="ARBA" id="ARBA00022801"/>
    </source>
</evidence>
<feature type="domain" description="Response regulatory" evidence="8">
    <location>
        <begin position="5"/>
        <end position="122"/>
    </location>
</feature>
<dbReference type="SUPFAM" id="SSF52172">
    <property type="entry name" value="CheY-like"/>
    <property type="match status" value="1"/>
</dbReference>
<dbReference type="EMBL" id="JACLAU010000015">
    <property type="protein sequence ID" value="MBC2652150.1"/>
    <property type="molecule type" value="Genomic_DNA"/>
</dbReference>
<dbReference type="EC" id="3.1.1.61" evidence="4"/>
<evidence type="ECO:0000256" key="7">
    <source>
        <dbReference type="PROSITE-ProRule" id="PRU00169"/>
    </source>
</evidence>